<dbReference type="InterPro" id="IPR005174">
    <property type="entry name" value="KIB1-4_b-propeller"/>
</dbReference>
<gene>
    <name evidence="4" type="ORF">ISN44_As10g002460</name>
</gene>
<evidence type="ECO:0000313" key="5">
    <source>
        <dbReference type="Proteomes" id="UP000694251"/>
    </source>
</evidence>
<dbReference type="Pfam" id="PF03478">
    <property type="entry name" value="Beta-prop_KIB1-4"/>
    <property type="match status" value="2"/>
</dbReference>
<feature type="domain" description="KIB1-4 beta-propeller" evidence="3">
    <location>
        <begin position="424"/>
        <end position="691"/>
    </location>
</feature>
<name>A0A8T1ZRL1_ARASU</name>
<comment type="caution">
    <text evidence="4">The sequence shown here is derived from an EMBL/GenBank/DDBJ whole genome shotgun (WGS) entry which is preliminary data.</text>
</comment>
<dbReference type="PANTHER" id="PTHR44259">
    <property type="entry name" value="OS07G0183000 PROTEIN-RELATED"/>
    <property type="match status" value="1"/>
</dbReference>
<dbReference type="Proteomes" id="UP000694251">
    <property type="component" value="Chromosome 10"/>
</dbReference>
<reference evidence="4 5" key="1">
    <citation type="submission" date="2020-12" db="EMBL/GenBank/DDBJ databases">
        <title>Concerted genomic and epigenomic changes stabilize Arabidopsis allopolyploids.</title>
        <authorList>
            <person name="Chen Z."/>
        </authorList>
    </citation>
    <scope>NUCLEOTIDE SEQUENCE [LARGE SCALE GENOMIC DNA]</scope>
    <source>
        <strain evidence="4">As9502</strain>
        <tissue evidence="4">Leaf</tissue>
    </source>
</reference>
<dbReference type="InterPro" id="IPR001810">
    <property type="entry name" value="F-box_dom"/>
</dbReference>
<keyword evidence="5" id="KW-1185">Reference proteome</keyword>
<dbReference type="InterPro" id="IPR050942">
    <property type="entry name" value="F-box_BR-signaling"/>
</dbReference>
<dbReference type="AlphaFoldDB" id="A0A8T1ZRL1"/>
<dbReference type="EMBL" id="JAEFBJ010000010">
    <property type="protein sequence ID" value="KAG7563442.1"/>
    <property type="molecule type" value="Genomic_DNA"/>
</dbReference>
<feature type="domain" description="F-box" evidence="2">
    <location>
        <begin position="22"/>
        <end position="61"/>
    </location>
</feature>
<dbReference type="Pfam" id="PF00646">
    <property type="entry name" value="F-box"/>
    <property type="match status" value="1"/>
</dbReference>
<accession>A0A8T1ZRL1</accession>
<dbReference type="PANTHER" id="PTHR44259:SF104">
    <property type="entry name" value="F-BOX ONLY PROTEIN (DUF295)-RELATED"/>
    <property type="match status" value="1"/>
</dbReference>
<protein>
    <submittedName>
        <fullName evidence="4">F-box-like domain superfamily</fullName>
    </submittedName>
</protein>
<proteinExistence type="predicted"/>
<organism evidence="4 5">
    <name type="scientific">Arabidopsis suecica</name>
    <name type="common">Swedish thale-cress</name>
    <name type="synonym">Cardaminopsis suecica</name>
    <dbReference type="NCBI Taxonomy" id="45249"/>
    <lineage>
        <taxon>Eukaryota</taxon>
        <taxon>Viridiplantae</taxon>
        <taxon>Streptophyta</taxon>
        <taxon>Embryophyta</taxon>
        <taxon>Tracheophyta</taxon>
        <taxon>Spermatophyta</taxon>
        <taxon>Magnoliopsida</taxon>
        <taxon>eudicotyledons</taxon>
        <taxon>Gunneridae</taxon>
        <taxon>Pentapetalae</taxon>
        <taxon>rosids</taxon>
        <taxon>malvids</taxon>
        <taxon>Brassicales</taxon>
        <taxon>Brassicaceae</taxon>
        <taxon>Camelineae</taxon>
        <taxon>Arabidopsis</taxon>
    </lineage>
</organism>
<dbReference type="OrthoDB" id="679467at2759"/>
<feature type="region of interest" description="Disordered" evidence="1">
    <location>
        <begin position="709"/>
        <end position="815"/>
    </location>
</feature>
<feature type="compositionally biased region" description="Low complexity" evidence="1">
    <location>
        <begin position="728"/>
        <end position="750"/>
    </location>
</feature>
<sequence length="937" mass="109392">MDTPNDLMREEKGQKVSENHDWSKLCPDLLQNIIERLSFVDFYRAQIVCSDWYTVWKTCVKKTLYPWRILYDDDSLMLFDPREDKKTRKLLGLSDDSYYMASFGNWLLMVDSRLDFYIFNLITCQRINLPSMETPIHKRINISSWKSSSHDGHTVRFKRSNKPEYGEWGHFVEYGKCEQSAKPCRKDHVSKLIYGSQRSAVLWINEKTGDYVVAWIFKQYYLFTYKKGDESWWNWNNNWKPGQGRLNLGYLDLAYENSNLYLYTTDDHIKIIDFSRDFPKEEIENNPYLDHPFNYAPQGLELISKRRIAIQKSGEVLIIVSLLEVLLDEWTPLFYIFKMNLESGKWERVHSIGDDEMLIFGHGVTIRAPVQDVGDGIKNGSICFVKDDVCPGPPGFDCPSNCGVFDLATSEITWPNRVGVKTQCSGNWLLMVHSCLDFYIFNLLTCEKINLPSLESSIRGGKVRFEPRLDCRQGKMGHFVDHFRKTPVSKDILGYKRSVVLWIDERAGDYFVAWIFKNQYLFTHKKGDDSWWNWNNNWDTFSLDLAYKHSKLYLYTYYDYIKIIDFSGDSPKEEIENNPYRDHPFHYHMSQGEYIWKRRIAIQKSGEVLVILSLTKEGVHLFYVFKMNLESKKWERVKTVGDNEMLIFGHGVTIRAPVQDVGDGIKSGSIFFVKDDLSPGNGCPSNCGVFDLATSSITWHGFSWKRLKRKRGVPTTEQQPSSREEPSSTEQQPSSTEQQPSSTEQQPSSTLIPVLEPVEEENEEEESEIEENEEEEKEEEKEEGEESSSDVGSRSLGGESSDEDEIAVENEPENAMEIDEETKAIPPLSMYFPPSEYVKKIKLSTRCYIHEVLTIFDKLEPPMSKSERAFFENHPSFQHVFHMPRDPNHRVMGMWMLLLRTTPFRMLGCKENPKSNVRNDWRRCYVRRAIWEKISTF</sequence>
<feature type="domain" description="KIB1-4 beta-propeller" evidence="3">
    <location>
        <begin position="92"/>
        <end position="406"/>
    </location>
</feature>
<feature type="compositionally biased region" description="Acidic residues" evidence="1">
    <location>
        <begin position="757"/>
        <end position="788"/>
    </location>
</feature>
<evidence type="ECO:0000259" key="3">
    <source>
        <dbReference type="Pfam" id="PF03478"/>
    </source>
</evidence>
<evidence type="ECO:0000259" key="2">
    <source>
        <dbReference type="Pfam" id="PF00646"/>
    </source>
</evidence>
<feature type="compositionally biased region" description="Acidic residues" evidence="1">
    <location>
        <begin position="800"/>
        <end position="815"/>
    </location>
</feature>
<evidence type="ECO:0000256" key="1">
    <source>
        <dbReference type="SAM" id="MobiDB-lite"/>
    </source>
</evidence>
<evidence type="ECO:0000313" key="4">
    <source>
        <dbReference type="EMBL" id="KAG7563442.1"/>
    </source>
</evidence>